<feature type="non-terminal residue" evidence="1">
    <location>
        <position position="102"/>
    </location>
</feature>
<keyword evidence="2" id="KW-1185">Reference proteome</keyword>
<sequence>MPFTAGLTCRNEGYAWVLAFCVGVRCGGSNETGPYCTQALHWVGSVNPPAHYRGKYAECTDARAAFHPAAPYAPRRRCTRHASIPPSAFHPPPLTFQLKTPN</sequence>
<dbReference type="Proteomes" id="UP000837857">
    <property type="component" value="Chromosome 13"/>
</dbReference>
<proteinExistence type="predicted"/>
<name>A0ABN8HZC7_9NEOP</name>
<evidence type="ECO:0000313" key="1">
    <source>
        <dbReference type="EMBL" id="CAH2041592.1"/>
    </source>
</evidence>
<evidence type="ECO:0008006" key="3">
    <source>
        <dbReference type="Google" id="ProtNLM"/>
    </source>
</evidence>
<gene>
    <name evidence="1" type="ORF">IPOD504_LOCUS3273</name>
</gene>
<accession>A0ABN8HZC7</accession>
<organism evidence="1 2">
    <name type="scientific">Iphiclides podalirius</name>
    <name type="common">scarce swallowtail</name>
    <dbReference type="NCBI Taxonomy" id="110791"/>
    <lineage>
        <taxon>Eukaryota</taxon>
        <taxon>Metazoa</taxon>
        <taxon>Ecdysozoa</taxon>
        <taxon>Arthropoda</taxon>
        <taxon>Hexapoda</taxon>
        <taxon>Insecta</taxon>
        <taxon>Pterygota</taxon>
        <taxon>Neoptera</taxon>
        <taxon>Endopterygota</taxon>
        <taxon>Lepidoptera</taxon>
        <taxon>Glossata</taxon>
        <taxon>Ditrysia</taxon>
        <taxon>Papilionoidea</taxon>
        <taxon>Papilionidae</taxon>
        <taxon>Papilioninae</taxon>
        <taxon>Iphiclides</taxon>
    </lineage>
</organism>
<dbReference type="EMBL" id="OW152825">
    <property type="protein sequence ID" value="CAH2041592.1"/>
    <property type="molecule type" value="Genomic_DNA"/>
</dbReference>
<reference evidence="1" key="1">
    <citation type="submission" date="2022-03" db="EMBL/GenBank/DDBJ databases">
        <authorList>
            <person name="Martin H S."/>
        </authorList>
    </citation>
    <scope>NUCLEOTIDE SEQUENCE</scope>
</reference>
<protein>
    <recommendedName>
        <fullName evidence="3">Secreted protein</fullName>
    </recommendedName>
</protein>
<evidence type="ECO:0000313" key="2">
    <source>
        <dbReference type="Proteomes" id="UP000837857"/>
    </source>
</evidence>